<keyword evidence="6" id="KW-0648">Protein biosynthesis</keyword>
<dbReference type="SUPFAM" id="SSF52374">
    <property type="entry name" value="Nucleotidylyl transferase"/>
    <property type="match status" value="1"/>
</dbReference>
<dbReference type="Proteomes" id="UP000799770">
    <property type="component" value="Unassembled WGS sequence"/>
</dbReference>
<keyword evidence="3" id="KW-0436">Ligase</keyword>
<evidence type="ECO:0000256" key="9">
    <source>
        <dbReference type="SAM" id="Coils"/>
    </source>
</evidence>
<feature type="coiled-coil region" evidence="9">
    <location>
        <begin position="395"/>
        <end position="429"/>
    </location>
</feature>
<dbReference type="PANTHER" id="PTHR11956">
    <property type="entry name" value="ARGINYL-TRNA SYNTHETASE"/>
    <property type="match status" value="1"/>
</dbReference>
<evidence type="ECO:0000256" key="11">
    <source>
        <dbReference type="SAM" id="Phobius"/>
    </source>
</evidence>
<evidence type="ECO:0000256" key="2">
    <source>
        <dbReference type="ARBA" id="ARBA00012837"/>
    </source>
</evidence>
<dbReference type="InterPro" id="IPR035684">
    <property type="entry name" value="ArgRS_core"/>
</dbReference>
<dbReference type="GO" id="GO:0032543">
    <property type="term" value="P:mitochondrial translation"/>
    <property type="evidence" value="ECO:0007669"/>
    <property type="project" value="TreeGrafter"/>
</dbReference>
<dbReference type="SUPFAM" id="SSF55190">
    <property type="entry name" value="Arginyl-tRNA synthetase (ArgRS), N-terminal 'additional' domain"/>
    <property type="match status" value="1"/>
</dbReference>
<keyword evidence="9" id="KW-0175">Coiled coil</keyword>
<dbReference type="GO" id="GO:0005739">
    <property type="term" value="C:mitochondrion"/>
    <property type="evidence" value="ECO:0007669"/>
    <property type="project" value="TreeGrafter"/>
</dbReference>
<dbReference type="InterPro" id="IPR009080">
    <property type="entry name" value="tRNAsynth_Ia_anticodon-bd"/>
</dbReference>
<dbReference type="GO" id="GO:0004814">
    <property type="term" value="F:arginine-tRNA ligase activity"/>
    <property type="evidence" value="ECO:0007669"/>
    <property type="project" value="UniProtKB-EC"/>
</dbReference>
<evidence type="ECO:0000259" key="12">
    <source>
        <dbReference type="SMART" id="SM00836"/>
    </source>
</evidence>
<evidence type="ECO:0000256" key="7">
    <source>
        <dbReference type="ARBA" id="ARBA00023146"/>
    </source>
</evidence>
<dbReference type="InterPro" id="IPR014729">
    <property type="entry name" value="Rossmann-like_a/b/a_fold"/>
</dbReference>
<keyword evidence="14" id="KW-1185">Reference proteome</keyword>
<name>A0A6A5YZ84_9PLEO</name>
<protein>
    <recommendedName>
        <fullName evidence="2">arginine--tRNA ligase</fullName>
        <ecNumber evidence="2">6.1.1.19</ecNumber>
    </recommendedName>
</protein>
<dbReference type="PANTHER" id="PTHR11956:SF11">
    <property type="entry name" value="ARGININE--TRNA LIGASE, MITOCHONDRIAL-RELATED"/>
    <property type="match status" value="1"/>
</dbReference>
<dbReference type="Pfam" id="PF00750">
    <property type="entry name" value="tRNA-synt_1d"/>
    <property type="match status" value="1"/>
</dbReference>
<evidence type="ECO:0000256" key="10">
    <source>
        <dbReference type="SAM" id="MobiDB-lite"/>
    </source>
</evidence>
<evidence type="ECO:0000256" key="6">
    <source>
        <dbReference type="ARBA" id="ARBA00022917"/>
    </source>
</evidence>
<dbReference type="Gene3D" id="1.10.730.10">
    <property type="entry name" value="Isoleucyl-tRNA Synthetase, Domain 1"/>
    <property type="match status" value="1"/>
</dbReference>
<dbReference type="SMART" id="SM00836">
    <property type="entry name" value="DALR_1"/>
    <property type="match status" value="1"/>
</dbReference>
<dbReference type="AlphaFoldDB" id="A0A6A5YZ84"/>
<dbReference type="InterPro" id="IPR036695">
    <property type="entry name" value="Arg-tRNA-synth_N_sf"/>
</dbReference>
<evidence type="ECO:0000256" key="4">
    <source>
        <dbReference type="ARBA" id="ARBA00022741"/>
    </source>
</evidence>
<proteinExistence type="inferred from homology"/>
<evidence type="ECO:0000256" key="8">
    <source>
        <dbReference type="ARBA" id="ARBA00049339"/>
    </source>
</evidence>
<dbReference type="SUPFAM" id="SSF47323">
    <property type="entry name" value="Anticodon-binding domain of a subclass of class I aminoacyl-tRNA synthetases"/>
    <property type="match status" value="1"/>
</dbReference>
<keyword evidence="5" id="KW-0067">ATP-binding</keyword>
<dbReference type="Gene3D" id="3.40.50.620">
    <property type="entry name" value="HUPs"/>
    <property type="match status" value="1"/>
</dbReference>
<accession>A0A6A5YZ84</accession>
<comment type="similarity">
    <text evidence="1">Belongs to the class-I aminoacyl-tRNA synthetase family.</text>
</comment>
<feature type="region of interest" description="Disordered" evidence="10">
    <location>
        <begin position="828"/>
        <end position="858"/>
    </location>
</feature>
<keyword evidence="4" id="KW-0547">Nucleotide-binding</keyword>
<gene>
    <name evidence="13" type="ORF">BDV96DRAFT_602337</name>
</gene>
<feature type="domain" description="DALR anticodon binding" evidence="12">
    <location>
        <begin position="1107"/>
        <end position="1241"/>
    </location>
</feature>
<keyword evidence="7" id="KW-0030">Aminoacyl-tRNA synthetase</keyword>
<dbReference type="Gene3D" id="3.30.1360.70">
    <property type="entry name" value="Arginyl tRNA synthetase N-terminal domain"/>
    <property type="match status" value="1"/>
</dbReference>
<dbReference type="GO" id="GO:0006420">
    <property type="term" value="P:arginyl-tRNA aminoacylation"/>
    <property type="evidence" value="ECO:0007669"/>
    <property type="project" value="InterPro"/>
</dbReference>
<organism evidence="13 14">
    <name type="scientific">Lophiotrema nucula</name>
    <dbReference type="NCBI Taxonomy" id="690887"/>
    <lineage>
        <taxon>Eukaryota</taxon>
        <taxon>Fungi</taxon>
        <taxon>Dikarya</taxon>
        <taxon>Ascomycota</taxon>
        <taxon>Pezizomycotina</taxon>
        <taxon>Dothideomycetes</taxon>
        <taxon>Pleosporomycetidae</taxon>
        <taxon>Pleosporales</taxon>
        <taxon>Lophiotremataceae</taxon>
        <taxon>Lophiotrema</taxon>
    </lineage>
</organism>
<reference evidence="13" key="1">
    <citation type="journal article" date="2020" name="Stud. Mycol.">
        <title>101 Dothideomycetes genomes: a test case for predicting lifestyles and emergence of pathogens.</title>
        <authorList>
            <person name="Haridas S."/>
            <person name="Albert R."/>
            <person name="Binder M."/>
            <person name="Bloem J."/>
            <person name="Labutti K."/>
            <person name="Salamov A."/>
            <person name="Andreopoulos B."/>
            <person name="Baker S."/>
            <person name="Barry K."/>
            <person name="Bills G."/>
            <person name="Bluhm B."/>
            <person name="Cannon C."/>
            <person name="Castanera R."/>
            <person name="Culley D."/>
            <person name="Daum C."/>
            <person name="Ezra D."/>
            <person name="Gonzalez J."/>
            <person name="Henrissat B."/>
            <person name="Kuo A."/>
            <person name="Liang C."/>
            <person name="Lipzen A."/>
            <person name="Lutzoni F."/>
            <person name="Magnuson J."/>
            <person name="Mondo S."/>
            <person name="Nolan M."/>
            <person name="Ohm R."/>
            <person name="Pangilinan J."/>
            <person name="Park H.-J."/>
            <person name="Ramirez L."/>
            <person name="Alfaro M."/>
            <person name="Sun H."/>
            <person name="Tritt A."/>
            <person name="Yoshinaga Y."/>
            <person name="Zwiers L.-H."/>
            <person name="Turgeon B."/>
            <person name="Goodwin S."/>
            <person name="Spatafora J."/>
            <person name="Crous P."/>
            <person name="Grigoriev I."/>
        </authorList>
    </citation>
    <scope>NUCLEOTIDE SEQUENCE</scope>
    <source>
        <strain evidence="13">CBS 627.86</strain>
    </source>
</reference>
<dbReference type="InterPro" id="IPR008909">
    <property type="entry name" value="DALR_anticod-bd"/>
</dbReference>
<dbReference type="EMBL" id="ML977331">
    <property type="protein sequence ID" value="KAF2112430.1"/>
    <property type="molecule type" value="Genomic_DNA"/>
</dbReference>
<keyword evidence="11" id="KW-0812">Transmembrane</keyword>
<dbReference type="InterPro" id="IPR001278">
    <property type="entry name" value="Arg-tRNA-ligase"/>
</dbReference>
<comment type="catalytic activity">
    <reaction evidence="8">
        <text>tRNA(Arg) + L-arginine + ATP = L-arginyl-tRNA(Arg) + AMP + diphosphate</text>
        <dbReference type="Rhea" id="RHEA:20301"/>
        <dbReference type="Rhea" id="RHEA-COMP:9658"/>
        <dbReference type="Rhea" id="RHEA-COMP:9673"/>
        <dbReference type="ChEBI" id="CHEBI:30616"/>
        <dbReference type="ChEBI" id="CHEBI:32682"/>
        <dbReference type="ChEBI" id="CHEBI:33019"/>
        <dbReference type="ChEBI" id="CHEBI:78442"/>
        <dbReference type="ChEBI" id="CHEBI:78513"/>
        <dbReference type="ChEBI" id="CHEBI:456215"/>
        <dbReference type="EC" id="6.1.1.19"/>
    </reaction>
</comment>
<feature type="transmembrane region" description="Helical" evidence="11">
    <location>
        <begin position="488"/>
        <end position="506"/>
    </location>
</feature>
<dbReference type="EC" id="6.1.1.19" evidence="2"/>
<evidence type="ECO:0000313" key="13">
    <source>
        <dbReference type="EMBL" id="KAF2112430.1"/>
    </source>
</evidence>
<dbReference type="OrthoDB" id="68056at2759"/>
<evidence type="ECO:0000256" key="5">
    <source>
        <dbReference type="ARBA" id="ARBA00022840"/>
    </source>
</evidence>
<sequence>MFKMPLHTENSRTPFLPFAKEWPGIFESRPPRAEQNYVESLRGVGAVGDPISLFMRDAHDQVSWEGDQVKNFCEGAQLTELQRHGVGRQAAWLDDRSSTTNHRTYSDNLTSTTLYNHLLEKRWNHDSLPDADRRLIYVSDLDPFYILALTETATFEERNSLQDLLWKHLKLETSMKVQIPATGFLTYRLEFHIPIFALRTTIPKEGARNGIRTKPKRIWRDVSFLYGANDGNDRVQKYGIHEAHISTVICGSSERRWTAYCFEDTDFNDEVTWEDDDRSFQTFRQDRIVNFPQDANLPIWNVREYFLKALQGRLGQVFKEWIHLIRSLEEWIQSKADKTQSLPSDHTEAISIFEWSHETSQLIQDLKERLTKTNEAWRLFLASDGDIAYFPDEQLRRHLLEIKQTSESLDGLESRLLHLERKVRFLEQQCLASAQMLQLSTTLESSQAVKLSGFNSELTIFVISPIAIVSAFFAIPQPILSFERNFKSFVISVILLTVGLQTLIMLKGGTFSRHPWWKTMISKKQEPGPSTAGSSYSTAMRLKFRNLRRRNARNPRQTSAIELAPMGRGTGTEPFIEVVSFSQMATDFVPELENLLGTLSLSTPIPTFAGAASASSPLGLYRSYLADTLYSLVDCDREAAYNSIQSTVGAENGDFAVAVPRLCPGSKVDELAFDLMKSFPTDHPLFPLPYPDGVQLRIFIKEESLARLLLPWINQQGDAYSHASILERSEPSENEPKKLLLEFSSPNACVFEQKHLRSAILGAFISELYKRAGWNVTKLNFLGDYGKPMALLERGWELFGSDESLEADPAGHLIEVYHQIWNAIQPEEQARKKARNEANKKSGEDGPENKAEPEGTLTAERDAIFKKLEEKEEGAMALFERFRDVNIKYYTELYARLGIAFDEYSGESQVSHEVMEEVEQMLRDKGISEQKEGAWVIDLKKHEAKKGANHGTVFVRDRAGSTTYLLRDLAAVIERSRKFQFDKMIFVVAADHDLHFSQITKILQDLEMSELASKLQHVHFKKASKAVEGLGIGHKPEAFLDRWVAHMLEVLEADDERSNLLGGSNAGVKALGISALLAHELSVKNDAYHPYDVKAATAFKPGAGPELQYWYARVCSELKNLPQNIDLSEEQYEALAEEDDQINLLRILAQYPDITHAVYKSLDPAPIVAYLGNVTKQLAECLTPDEEGGSAPGEEGESAVEAEDLAEQVDTAPALAAVYEATRKVLKNGLTLLGITPIADIERERADTPLAD</sequence>
<evidence type="ECO:0000313" key="14">
    <source>
        <dbReference type="Proteomes" id="UP000799770"/>
    </source>
</evidence>
<evidence type="ECO:0000256" key="3">
    <source>
        <dbReference type="ARBA" id="ARBA00022598"/>
    </source>
</evidence>
<dbReference type="Pfam" id="PF05746">
    <property type="entry name" value="DALR_1"/>
    <property type="match status" value="1"/>
</dbReference>
<feature type="transmembrane region" description="Helical" evidence="11">
    <location>
        <begin position="458"/>
        <end position="476"/>
    </location>
</feature>
<keyword evidence="11" id="KW-0472">Membrane</keyword>
<keyword evidence="11" id="KW-1133">Transmembrane helix</keyword>
<dbReference type="GO" id="GO:0005524">
    <property type="term" value="F:ATP binding"/>
    <property type="evidence" value="ECO:0007669"/>
    <property type="project" value="UniProtKB-KW"/>
</dbReference>
<evidence type="ECO:0000256" key="1">
    <source>
        <dbReference type="ARBA" id="ARBA00005594"/>
    </source>
</evidence>